<dbReference type="KEGG" id="srub:C2R22_08085"/>
<dbReference type="Pfam" id="PF00072">
    <property type="entry name" value="Response_reg"/>
    <property type="match status" value="1"/>
</dbReference>
<evidence type="ECO:0000259" key="4">
    <source>
        <dbReference type="PROSITE" id="PS50110"/>
    </source>
</evidence>
<feature type="coiled-coil region" evidence="3">
    <location>
        <begin position="146"/>
        <end position="173"/>
    </location>
</feature>
<protein>
    <submittedName>
        <fullName evidence="5">DNA-binding protein</fullName>
    </submittedName>
</protein>
<dbReference type="GO" id="GO:0003677">
    <property type="term" value="F:DNA binding"/>
    <property type="evidence" value="ECO:0007669"/>
    <property type="project" value="UniProtKB-KW"/>
</dbReference>
<dbReference type="InterPro" id="IPR050595">
    <property type="entry name" value="Bact_response_regulator"/>
</dbReference>
<reference evidence="5 6" key="1">
    <citation type="submission" date="2018-01" db="EMBL/GenBank/DDBJ databases">
        <title>Complete genome sequence of Salinigranum rubrum GX10T, an extremely halophilic archaeon isolated from a marine solar saltern.</title>
        <authorList>
            <person name="Han S."/>
        </authorList>
    </citation>
    <scope>NUCLEOTIDE SEQUENCE [LARGE SCALE GENOMIC DNA]</scope>
    <source>
        <strain evidence="5 6">GX10</strain>
    </source>
</reference>
<dbReference type="PROSITE" id="PS50110">
    <property type="entry name" value="RESPONSE_REGULATORY"/>
    <property type="match status" value="1"/>
</dbReference>
<dbReference type="EMBL" id="CP026309">
    <property type="protein sequence ID" value="AUV81618.1"/>
    <property type="molecule type" value="Genomic_DNA"/>
</dbReference>
<proteinExistence type="predicted"/>
<evidence type="ECO:0000256" key="3">
    <source>
        <dbReference type="SAM" id="Coils"/>
    </source>
</evidence>
<feature type="modified residue" description="4-aspartylphosphate" evidence="2">
    <location>
        <position position="54"/>
    </location>
</feature>
<keyword evidence="5" id="KW-0238">DNA-binding</keyword>
<dbReference type="PANTHER" id="PTHR44591">
    <property type="entry name" value="STRESS RESPONSE REGULATOR PROTEIN 1"/>
    <property type="match status" value="1"/>
</dbReference>
<evidence type="ECO:0000313" key="6">
    <source>
        <dbReference type="Proteomes" id="UP000236584"/>
    </source>
</evidence>
<evidence type="ECO:0000313" key="5">
    <source>
        <dbReference type="EMBL" id="AUV81618.1"/>
    </source>
</evidence>
<dbReference type="OrthoDB" id="86314at2157"/>
<accession>A0A2I8VI64</accession>
<sequence length="201" mass="22524">MSDEKPVVLIVEDEPDLADLYATWLDDEYDVRVAYGGREALEKLDESVSVVLLDRRMPDLSGDEALAEIRSRGFDCRVAMVTAVEPDFDIVAMGFDDYLVKPVSKDALHETTSNLLLRSAYDTGVQELFSLASKKALLESEKGPTALAESEEYQQLDEQLTDLRDELDETLGQFEEGDDLSALYHDLGRGVEFDDDEDETE</sequence>
<dbReference type="GO" id="GO:0000160">
    <property type="term" value="P:phosphorelay signal transduction system"/>
    <property type="evidence" value="ECO:0007669"/>
    <property type="project" value="InterPro"/>
</dbReference>
<dbReference type="RefSeq" id="WP_103425306.1">
    <property type="nucleotide sequence ID" value="NZ_CP026309.1"/>
</dbReference>
<dbReference type="InterPro" id="IPR001789">
    <property type="entry name" value="Sig_transdc_resp-reg_receiver"/>
</dbReference>
<dbReference type="Proteomes" id="UP000236584">
    <property type="component" value="Chromosome"/>
</dbReference>
<dbReference type="InterPro" id="IPR011006">
    <property type="entry name" value="CheY-like_superfamily"/>
</dbReference>
<dbReference type="InterPro" id="IPR013971">
    <property type="entry name" value="HalX_domain"/>
</dbReference>
<name>A0A2I8VI64_9EURY</name>
<dbReference type="Pfam" id="PF08663">
    <property type="entry name" value="HalX"/>
    <property type="match status" value="1"/>
</dbReference>
<organism evidence="5 6">
    <name type="scientific">Salinigranum rubrum</name>
    <dbReference type="NCBI Taxonomy" id="755307"/>
    <lineage>
        <taxon>Archaea</taxon>
        <taxon>Methanobacteriati</taxon>
        <taxon>Methanobacteriota</taxon>
        <taxon>Stenosarchaea group</taxon>
        <taxon>Halobacteria</taxon>
        <taxon>Halobacteriales</taxon>
        <taxon>Haloferacaceae</taxon>
        <taxon>Salinigranum</taxon>
    </lineage>
</organism>
<evidence type="ECO:0000256" key="1">
    <source>
        <dbReference type="ARBA" id="ARBA00022553"/>
    </source>
</evidence>
<dbReference type="GeneID" id="35592041"/>
<evidence type="ECO:0000256" key="2">
    <source>
        <dbReference type="PROSITE-ProRule" id="PRU00169"/>
    </source>
</evidence>
<keyword evidence="1 2" id="KW-0597">Phosphoprotein</keyword>
<dbReference type="Gene3D" id="3.40.50.2300">
    <property type="match status" value="1"/>
</dbReference>
<gene>
    <name evidence="5" type="ORF">C2R22_08085</name>
</gene>
<dbReference type="SUPFAM" id="SSF52172">
    <property type="entry name" value="CheY-like"/>
    <property type="match status" value="1"/>
</dbReference>
<dbReference type="PANTHER" id="PTHR44591:SF3">
    <property type="entry name" value="RESPONSE REGULATORY DOMAIN-CONTAINING PROTEIN"/>
    <property type="match status" value="1"/>
</dbReference>
<keyword evidence="6" id="KW-1185">Reference proteome</keyword>
<keyword evidence="3" id="KW-0175">Coiled coil</keyword>
<dbReference type="AlphaFoldDB" id="A0A2I8VI64"/>
<dbReference type="SMART" id="SM00448">
    <property type="entry name" value="REC"/>
    <property type="match status" value="1"/>
</dbReference>
<feature type="domain" description="Response regulatory" evidence="4">
    <location>
        <begin position="7"/>
        <end position="116"/>
    </location>
</feature>